<accession>S7ZE00</accession>
<keyword evidence="2" id="KW-1185">Reference proteome</keyword>
<name>S7ZE00_PENO1</name>
<dbReference type="EMBL" id="KB644411">
    <property type="protein sequence ID" value="EPS28514.1"/>
    <property type="molecule type" value="Genomic_DNA"/>
</dbReference>
<reference evidence="1 2" key="1">
    <citation type="journal article" date="2013" name="PLoS ONE">
        <title>Genomic and secretomic analyses reveal unique features of the lignocellulolytic enzyme system of Penicillium decumbens.</title>
        <authorList>
            <person name="Liu G."/>
            <person name="Zhang L."/>
            <person name="Wei X."/>
            <person name="Zou G."/>
            <person name="Qin Y."/>
            <person name="Ma L."/>
            <person name="Li J."/>
            <person name="Zheng H."/>
            <person name="Wang S."/>
            <person name="Wang C."/>
            <person name="Xun L."/>
            <person name="Zhao G.-P."/>
            <person name="Zhou Z."/>
            <person name="Qu Y."/>
        </authorList>
    </citation>
    <scope>NUCLEOTIDE SEQUENCE [LARGE SCALE GENOMIC DNA]</scope>
    <source>
        <strain evidence="2">114-2 / CGMCC 5302</strain>
    </source>
</reference>
<proteinExistence type="predicted"/>
<dbReference type="HOGENOM" id="CLU_2073969_0_0_1"/>
<evidence type="ECO:0000313" key="1">
    <source>
        <dbReference type="EMBL" id="EPS28514.1"/>
    </source>
</evidence>
<evidence type="ECO:0000313" key="2">
    <source>
        <dbReference type="Proteomes" id="UP000019376"/>
    </source>
</evidence>
<gene>
    <name evidence="1" type="ORF">PDE_03460</name>
</gene>
<dbReference type="Proteomes" id="UP000019376">
    <property type="component" value="Unassembled WGS sequence"/>
</dbReference>
<protein>
    <submittedName>
        <fullName evidence="1">Uncharacterized protein</fullName>
    </submittedName>
</protein>
<sequence length="118" mass="13716">MTRRSGGHRLRGHRITVGQPLPRWDMSTLIAHILVEQMNQEPGGELSREIDLIKLKVDLALEAFTRVRLFLADVHFSLEETRAKLDDFRENLDACIEKYDIGEDQDTKKNQDVEEKQE</sequence>
<dbReference type="AlphaFoldDB" id="S7ZE00"/>
<organism evidence="1 2">
    <name type="scientific">Penicillium oxalicum (strain 114-2 / CGMCC 5302)</name>
    <name type="common">Penicillium decumbens</name>
    <dbReference type="NCBI Taxonomy" id="933388"/>
    <lineage>
        <taxon>Eukaryota</taxon>
        <taxon>Fungi</taxon>
        <taxon>Dikarya</taxon>
        <taxon>Ascomycota</taxon>
        <taxon>Pezizomycotina</taxon>
        <taxon>Eurotiomycetes</taxon>
        <taxon>Eurotiomycetidae</taxon>
        <taxon>Eurotiales</taxon>
        <taxon>Aspergillaceae</taxon>
        <taxon>Penicillium</taxon>
    </lineage>
</organism>